<protein>
    <recommendedName>
        <fullName evidence="2">J domain-containing protein</fullName>
    </recommendedName>
</protein>
<dbReference type="Gene3D" id="3.10.660.10">
    <property type="entry name" value="DPH Zinc finger"/>
    <property type="match status" value="1"/>
</dbReference>
<dbReference type="PRINTS" id="PR00625">
    <property type="entry name" value="JDOMAIN"/>
</dbReference>
<evidence type="ECO:0000313" key="3">
    <source>
        <dbReference type="EMBL" id="KAA0196632.1"/>
    </source>
</evidence>
<evidence type="ECO:0000256" key="1">
    <source>
        <dbReference type="ARBA" id="ARBA00022833"/>
    </source>
</evidence>
<dbReference type="AlphaFoldDB" id="A0A6A0H407"/>
<dbReference type="Gene3D" id="1.10.287.110">
    <property type="entry name" value="DnaJ domain"/>
    <property type="match status" value="1"/>
</dbReference>
<dbReference type="PROSITE" id="PS50076">
    <property type="entry name" value="DNAJ_2"/>
    <property type="match status" value="1"/>
</dbReference>
<dbReference type="SMART" id="SM00271">
    <property type="entry name" value="DnaJ"/>
    <property type="match status" value="1"/>
</dbReference>
<dbReference type="Pfam" id="PF00226">
    <property type="entry name" value="DnaJ"/>
    <property type="match status" value="1"/>
</dbReference>
<dbReference type="InterPro" id="IPR001623">
    <property type="entry name" value="DnaJ_domain"/>
</dbReference>
<reference evidence="3" key="2">
    <citation type="journal article" date="2018" name="Environ. Sci. Technol.">
        <title>The Toxicogenome of Hyalella azteca: A Model for Sediment Ecotoxicology and Evolutionary Toxicology.</title>
        <authorList>
            <person name="Poynton H.C."/>
            <person name="Hasenbein S."/>
            <person name="Benoit J.B."/>
            <person name="Sepulveda M.S."/>
            <person name="Poelchau M.F."/>
            <person name="Hughes D.S.T."/>
            <person name="Murali S.C."/>
            <person name="Chen S."/>
            <person name="Glastad K.M."/>
            <person name="Goodisman M.A.D."/>
            <person name="Werren J.H."/>
            <person name="Vineis J.H."/>
            <person name="Bowen J.L."/>
            <person name="Friedrich M."/>
            <person name="Jones J."/>
            <person name="Robertson H.M."/>
            <person name="Feyereisen R."/>
            <person name="Mechler-Hickson A."/>
            <person name="Mathers N."/>
            <person name="Lee C.E."/>
            <person name="Colbourne J.K."/>
            <person name="Biales A."/>
            <person name="Johnston J.S."/>
            <person name="Wellborn G.A."/>
            <person name="Rosendale A.J."/>
            <person name="Cridge A.G."/>
            <person name="Munoz-Torres M.C."/>
            <person name="Bain P.A."/>
            <person name="Manny A.R."/>
            <person name="Major K.M."/>
            <person name="Lambert F.N."/>
            <person name="Vulpe C.D."/>
            <person name="Tuck P."/>
            <person name="Blalock B.J."/>
            <person name="Lin Y.Y."/>
            <person name="Smith M.E."/>
            <person name="Ochoa-Acuna H."/>
            <person name="Chen M.M."/>
            <person name="Childers C.P."/>
            <person name="Qu J."/>
            <person name="Dugan S."/>
            <person name="Lee S.L."/>
            <person name="Chao H."/>
            <person name="Dinh H."/>
            <person name="Han Y."/>
            <person name="Doddapaneni H."/>
            <person name="Worley K.C."/>
            <person name="Muzny D.M."/>
            <person name="Gibbs R.A."/>
            <person name="Richards S."/>
        </authorList>
    </citation>
    <scope>NUCLEOTIDE SEQUENCE</scope>
    <source>
        <strain evidence="3">HAZT.00-mixed</strain>
        <tissue evidence="3">Whole organism</tissue>
    </source>
</reference>
<keyword evidence="1" id="KW-0862">Zinc</keyword>
<dbReference type="PANTHER" id="PTHR45255">
    <property type="entry name" value="DNAJ HOMOLOG SUBFAMILY C MEMBER 24"/>
    <property type="match status" value="1"/>
</dbReference>
<dbReference type="InterPro" id="IPR036869">
    <property type="entry name" value="J_dom_sf"/>
</dbReference>
<dbReference type="GO" id="GO:0008198">
    <property type="term" value="F:ferrous iron binding"/>
    <property type="evidence" value="ECO:0007669"/>
    <property type="project" value="TreeGrafter"/>
</dbReference>
<evidence type="ECO:0000259" key="2">
    <source>
        <dbReference type="PROSITE" id="PS50076"/>
    </source>
</evidence>
<dbReference type="SUPFAM" id="SSF46565">
    <property type="entry name" value="Chaperone J-domain"/>
    <property type="match status" value="1"/>
</dbReference>
<dbReference type="EMBL" id="JQDR03008774">
    <property type="protein sequence ID" value="KAA0196632.1"/>
    <property type="molecule type" value="Genomic_DNA"/>
</dbReference>
<comment type="caution">
    <text evidence="3">The sequence shown here is derived from an EMBL/GenBank/DDBJ whole genome shotgun (WGS) entry which is preliminary data.</text>
</comment>
<reference evidence="3" key="1">
    <citation type="submission" date="2014-08" db="EMBL/GenBank/DDBJ databases">
        <authorList>
            <person name="Murali S."/>
            <person name="Richards S."/>
            <person name="Bandaranaike D."/>
            <person name="Bellair M."/>
            <person name="Blankenburg K."/>
            <person name="Chao H."/>
            <person name="Dinh H."/>
            <person name="Doddapaneni H."/>
            <person name="Dugan-Rocha S."/>
            <person name="Elkadiri S."/>
            <person name="Gnanaolivu R."/>
            <person name="Hughes D."/>
            <person name="Lee S."/>
            <person name="Li M."/>
            <person name="Ming W."/>
            <person name="Munidasa M."/>
            <person name="Muniz J."/>
            <person name="Nguyen L."/>
            <person name="Osuji N."/>
            <person name="Pu L.-L."/>
            <person name="Puazo M."/>
            <person name="Skinner E."/>
            <person name="Qu C."/>
            <person name="Quiroz J."/>
            <person name="Raj R."/>
            <person name="Weissenberger G."/>
            <person name="Xin Y."/>
            <person name="Zou X."/>
            <person name="Han Y."/>
            <person name="Worley K."/>
            <person name="Muzny D."/>
            <person name="Gibbs R."/>
        </authorList>
    </citation>
    <scope>NUCLEOTIDE SEQUENCE</scope>
    <source>
        <strain evidence="3">HAZT.00-mixed</strain>
        <tissue evidence="3">Whole organism</tissue>
    </source>
</reference>
<feature type="domain" description="J" evidence="2">
    <location>
        <begin position="3"/>
        <end position="65"/>
    </location>
</feature>
<accession>A0A6A0H407</accession>
<dbReference type="SUPFAM" id="SSF144217">
    <property type="entry name" value="CSL zinc finger"/>
    <property type="match status" value="1"/>
</dbReference>
<sequence>MLSHYDVLEVAPEATEMEVRKQYQLLALKLHPDKPAGDHKKFTQLQEAWTVLADPHQRAEYDLQLKRDLLYQQYPISEELFLEDLHYSCDEETTNYSHVCRCGGRYSITEEELLSLIDSEVAISIPLIVSLYGWQVFISNNPENHYPKRLKTPMAPKLAEVAEVAGDLAEKAVDQAEKVVGQAGEAVGLAGVAAGQAEAAEGQAGVAAGQAGVAAGQAGVAVGLAEMAVDQAGVAAGLAEVAVGLADEGSPQASAVRH</sequence>
<dbReference type="Proteomes" id="UP000711488">
    <property type="component" value="Unassembled WGS sequence"/>
</dbReference>
<dbReference type="OrthoDB" id="6342062at2759"/>
<proteinExistence type="predicted"/>
<dbReference type="CDD" id="cd06257">
    <property type="entry name" value="DnaJ"/>
    <property type="match status" value="1"/>
</dbReference>
<gene>
    <name evidence="3" type="ORF">HAZT_HAZT003010</name>
</gene>
<organism evidence="3">
    <name type="scientific">Hyalella azteca</name>
    <name type="common">Amphipod</name>
    <dbReference type="NCBI Taxonomy" id="294128"/>
    <lineage>
        <taxon>Eukaryota</taxon>
        <taxon>Metazoa</taxon>
        <taxon>Ecdysozoa</taxon>
        <taxon>Arthropoda</taxon>
        <taxon>Crustacea</taxon>
        <taxon>Multicrustacea</taxon>
        <taxon>Malacostraca</taxon>
        <taxon>Eumalacostraca</taxon>
        <taxon>Peracarida</taxon>
        <taxon>Amphipoda</taxon>
        <taxon>Senticaudata</taxon>
        <taxon>Talitrida</taxon>
        <taxon>Talitroidea</taxon>
        <taxon>Hyalellidae</taxon>
        <taxon>Hyalella</taxon>
    </lineage>
</organism>
<name>A0A6A0H407_HYAAZ</name>
<dbReference type="GO" id="GO:0001671">
    <property type="term" value="F:ATPase activator activity"/>
    <property type="evidence" value="ECO:0007669"/>
    <property type="project" value="TreeGrafter"/>
</dbReference>
<reference evidence="3" key="3">
    <citation type="submission" date="2019-06" db="EMBL/GenBank/DDBJ databases">
        <authorList>
            <person name="Poynton C."/>
            <person name="Hasenbein S."/>
            <person name="Benoit J.B."/>
            <person name="Sepulveda M.S."/>
            <person name="Poelchau M.F."/>
            <person name="Murali S.C."/>
            <person name="Chen S."/>
            <person name="Glastad K.M."/>
            <person name="Werren J.H."/>
            <person name="Vineis J.H."/>
            <person name="Bowen J.L."/>
            <person name="Friedrich M."/>
            <person name="Jones J."/>
            <person name="Robertson H.M."/>
            <person name="Feyereisen R."/>
            <person name="Mechler-Hickson A."/>
            <person name="Mathers N."/>
            <person name="Lee C.E."/>
            <person name="Colbourne J.K."/>
            <person name="Biales A."/>
            <person name="Johnston J.S."/>
            <person name="Wellborn G.A."/>
            <person name="Rosendale A.J."/>
            <person name="Cridge A.G."/>
            <person name="Munoz-Torres M.C."/>
            <person name="Bain P.A."/>
            <person name="Manny A.R."/>
            <person name="Major K.M."/>
            <person name="Lambert F.N."/>
            <person name="Vulpe C.D."/>
            <person name="Tuck P."/>
            <person name="Blalock B.J."/>
            <person name="Lin Y.-Y."/>
            <person name="Smith M.E."/>
            <person name="Ochoa-Acuna H."/>
            <person name="Chen M.-J.M."/>
            <person name="Childers C.P."/>
            <person name="Qu J."/>
            <person name="Dugan S."/>
            <person name="Lee S.L."/>
            <person name="Chao H."/>
            <person name="Dinh H."/>
            <person name="Han Y."/>
            <person name="Doddapaneni H."/>
            <person name="Worley K.C."/>
            <person name="Muzny D.M."/>
            <person name="Gibbs R.A."/>
            <person name="Richards S."/>
        </authorList>
    </citation>
    <scope>NUCLEOTIDE SEQUENCE</scope>
    <source>
        <strain evidence="3">HAZT.00-mixed</strain>
        <tissue evidence="3">Whole organism</tissue>
    </source>
</reference>
<dbReference type="PANTHER" id="PTHR45255:SF1">
    <property type="entry name" value="DNAJ HOMOLOG SUBFAMILY C MEMBER 24"/>
    <property type="match status" value="1"/>
</dbReference>
<dbReference type="InterPro" id="IPR036671">
    <property type="entry name" value="DPH_MB_sf"/>
</dbReference>